<evidence type="ECO:0000313" key="3">
    <source>
        <dbReference type="Proteomes" id="UP001501710"/>
    </source>
</evidence>
<organism evidence="2 3">
    <name type="scientific">Actinomadura meridiana</name>
    <dbReference type="NCBI Taxonomy" id="559626"/>
    <lineage>
        <taxon>Bacteria</taxon>
        <taxon>Bacillati</taxon>
        <taxon>Actinomycetota</taxon>
        <taxon>Actinomycetes</taxon>
        <taxon>Streptosporangiales</taxon>
        <taxon>Thermomonosporaceae</taxon>
        <taxon>Actinomadura</taxon>
    </lineage>
</organism>
<dbReference type="NCBIfam" id="TIGR01550">
    <property type="entry name" value="DOC_P1"/>
    <property type="match status" value="1"/>
</dbReference>
<dbReference type="Proteomes" id="UP001501710">
    <property type="component" value="Unassembled WGS sequence"/>
</dbReference>
<dbReference type="PANTHER" id="PTHR39426">
    <property type="entry name" value="HOMOLOGY TO DEATH-ON-CURING PROTEIN OF PHAGE P1"/>
    <property type="match status" value="1"/>
</dbReference>
<feature type="domain" description="Fido" evidence="1">
    <location>
        <begin position="5"/>
        <end position="122"/>
    </location>
</feature>
<dbReference type="EMBL" id="BAABAS010000006">
    <property type="protein sequence ID" value="GAA4231480.1"/>
    <property type="molecule type" value="Genomic_DNA"/>
</dbReference>
<proteinExistence type="predicted"/>
<dbReference type="InterPro" id="IPR003812">
    <property type="entry name" value="Fido"/>
</dbReference>
<dbReference type="RefSeq" id="WP_344895871.1">
    <property type="nucleotide sequence ID" value="NZ_BAABAS010000006.1"/>
</dbReference>
<dbReference type="InterPro" id="IPR053737">
    <property type="entry name" value="Type_II_TA_Toxin"/>
</dbReference>
<evidence type="ECO:0000259" key="1">
    <source>
        <dbReference type="PROSITE" id="PS51459"/>
    </source>
</evidence>
<evidence type="ECO:0000313" key="2">
    <source>
        <dbReference type="EMBL" id="GAA4231480.1"/>
    </source>
</evidence>
<comment type="caution">
    <text evidence="2">The sequence shown here is derived from an EMBL/GenBank/DDBJ whole genome shotgun (WGS) entry which is preliminary data.</text>
</comment>
<dbReference type="PROSITE" id="PS51459">
    <property type="entry name" value="FIDO"/>
    <property type="match status" value="1"/>
</dbReference>
<dbReference type="SUPFAM" id="SSF140931">
    <property type="entry name" value="Fic-like"/>
    <property type="match status" value="1"/>
</dbReference>
<sequence length="128" mass="13609">MIHYLSADDLIEINAAVLGGTAAVRDAGLVNSSAMRPGTVAFGVEAYGTLEEKASALLHSIICNHAFVDGNKRTGWTATRVMLALRGKQPGLTDDEAFNLVIRIATSCSKIEIKEIAAALQVVPRSRD</sequence>
<dbReference type="Pfam" id="PF02661">
    <property type="entry name" value="Fic"/>
    <property type="match status" value="1"/>
</dbReference>
<dbReference type="Gene3D" id="1.20.120.1870">
    <property type="entry name" value="Fic/DOC protein, Fido domain"/>
    <property type="match status" value="1"/>
</dbReference>
<reference evidence="3" key="1">
    <citation type="journal article" date="2019" name="Int. J. Syst. Evol. Microbiol.">
        <title>The Global Catalogue of Microorganisms (GCM) 10K type strain sequencing project: providing services to taxonomists for standard genome sequencing and annotation.</title>
        <authorList>
            <consortium name="The Broad Institute Genomics Platform"/>
            <consortium name="The Broad Institute Genome Sequencing Center for Infectious Disease"/>
            <person name="Wu L."/>
            <person name="Ma J."/>
        </authorList>
    </citation>
    <scope>NUCLEOTIDE SEQUENCE [LARGE SCALE GENOMIC DNA]</scope>
    <source>
        <strain evidence="3">JCM 17440</strain>
    </source>
</reference>
<gene>
    <name evidence="2" type="ORF">GCM10022254_28770</name>
</gene>
<name>A0ABP8C0E3_9ACTN</name>
<dbReference type="InterPro" id="IPR006440">
    <property type="entry name" value="Doc"/>
</dbReference>
<protein>
    <submittedName>
        <fullName evidence="2">Type II toxin-antitoxin system death-on-curing family toxin</fullName>
    </submittedName>
</protein>
<dbReference type="InterPro" id="IPR036597">
    <property type="entry name" value="Fido-like_dom_sf"/>
</dbReference>
<accession>A0ABP8C0E3</accession>
<dbReference type="PANTHER" id="PTHR39426:SF1">
    <property type="entry name" value="HOMOLOGY TO DEATH-ON-CURING PROTEIN OF PHAGE P1"/>
    <property type="match status" value="1"/>
</dbReference>
<keyword evidence="3" id="KW-1185">Reference proteome</keyword>